<feature type="compositionally biased region" description="Basic and acidic residues" evidence="1">
    <location>
        <begin position="407"/>
        <end position="421"/>
    </location>
</feature>
<evidence type="ECO:0000256" key="1">
    <source>
        <dbReference type="SAM" id="MobiDB-lite"/>
    </source>
</evidence>
<dbReference type="AlphaFoldDB" id="A0A3R9LP05"/>
<dbReference type="OrthoDB" id="1490774at2"/>
<feature type="region of interest" description="Disordered" evidence="1">
    <location>
        <begin position="407"/>
        <end position="452"/>
    </location>
</feature>
<accession>A0A3R9LP05</accession>
<keyword evidence="3" id="KW-1185">Reference proteome</keyword>
<dbReference type="Proteomes" id="UP000280066">
    <property type="component" value="Unassembled WGS sequence"/>
</dbReference>
<sequence>MPTVQCDHALDEDGEEIPIQRAVSRGIYRCISCGFPMVAKLGKWNEKHFAHKPTEGERPCAYGSETYRHAKAKQLLLARLRVKVPAVYASIPEGYTGKVPRLAEAQEVVAASAVAEQTIYVDEEGEIGFEDRRLYPDFDDHQGQRVLLARPDVIFFDDTGKRILLIEIYAEHRCTPEKIAKLRAYGIDTIEIHIPRHCDPAGIERLFTITSNTFWLYNGLQATFHFTPSGTDLLVDGSIPATELEERLSGRAETLKCRLNRVNAAVLAVRRVLGRADVAAENEAYRIAEATGQDYTRGFEQRRNERDTRLGEAIHARMQEHRAGLEERQRKSIEAEKAVRARQRELRERRSRLERRIQQKEAQLSRVVDYFKARLESVTGKVRSYNEDLESRIRAVKHTIRATQERHTTFERSQLDKQERELEQEEAELAAEEASLARSEETTGRGYRKRVSDLADTEQKTVVFESYYQDLQGIKSRTGH</sequence>
<gene>
    <name evidence="2" type="ORF">EI290_22035</name>
</gene>
<protein>
    <recommendedName>
        <fullName evidence="4">Competence protein</fullName>
    </recommendedName>
</protein>
<evidence type="ECO:0008006" key="4">
    <source>
        <dbReference type="Google" id="ProtNLM"/>
    </source>
</evidence>
<name>A0A3R9LP05_9BACT</name>
<dbReference type="EMBL" id="RWIS01000024">
    <property type="protein sequence ID" value="RSK23847.1"/>
    <property type="molecule type" value="Genomic_DNA"/>
</dbReference>
<proteinExistence type="predicted"/>
<organism evidence="2 3">
    <name type="scientific">Hymenobacter metallilatus</name>
    <dbReference type="NCBI Taxonomy" id="2493666"/>
    <lineage>
        <taxon>Bacteria</taxon>
        <taxon>Pseudomonadati</taxon>
        <taxon>Bacteroidota</taxon>
        <taxon>Cytophagia</taxon>
        <taxon>Cytophagales</taxon>
        <taxon>Hymenobacteraceae</taxon>
        <taxon>Hymenobacter</taxon>
    </lineage>
</organism>
<feature type="compositionally biased region" description="Acidic residues" evidence="1">
    <location>
        <begin position="422"/>
        <end position="431"/>
    </location>
</feature>
<comment type="caution">
    <text evidence="2">The sequence shown here is derived from an EMBL/GenBank/DDBJ whole genome shotgun (WGS) entry which is preliminary data.</text>
</comment>
<evidence type="ECO:0000313" key="2">
    <source>
        <dbReference type="EMBL" id="RSK23847.1"/>
    </source>
</evidence>
<reference evidence="2 3" key="1">
    <citation type="submission" date="2018-12" db="EMBL/GenBank/DDBJ databases">
        <authorList>
            <person name="Feng G."/>
            <person name="Zhu H."/>
        </authorList>
    </citation>
    <scope>NUCLEOTIDE SEQUENCE [LARGE SCALE GENOMIC DNA]</scope>
    <source>
        <strain evidence="2 3">9PBR-2</strain>
    </source>
</reference>
<evidence type="ECO:0000313" key="3">
    <source>
        <dbReference type="Proteomes" id="UP000280066"/>
    </source>
</evidence>